<accession>A0A135SQN2</accession>
<protein>
    <submittedName>
        <fullName evidence="2">Uncharacterized protein</fullName>
    </submittedName>
</protein>
<dbReference type="AlphaFoldDB" id="A0A135SQN2"/>
<comment type="caution">
    <text evidence="2">The sequence shown here is derived from an EMBL/GenBank/DDBJ whole genome shotgun (WGS) entry which is preliminary data.</text>
</comment>
<name>A0A135SQN2_9PEZI</name>
<evidence type="ECO:0000256" key="1">
    <source>
        <dbReference type="SAM" id="MobiDB-lite"/>
    </source>
</evidence>
<feature type="compositionally biased region" description="Acidic residues" evidence="1">
    <location>
        <begin position="61"/>
        <end position="71"/>
    </location>
</feature>
<evidence type="ECO:0000313" key="3">
    <source>
        <dbReference type="Proteomes" id="UP000070328"/>
    </source>
</evidence>
<sequence>MAPDKGRDSRTGSKRSAPIDISSGDSEEEEEEVSQRRRRHQTTRSTKAGKSRRRQASTDTSDSDDDEDISSSDDAPSRKKSKNTATKTTKTTGKGKGSGKARAVEDRECMFKTTDLQWVDDERKFHREVHSRTHQEIFGALDRDVPPITLEEMDQILPEEPDYDEDWSAEDEKKLVQDSEQDRGQQLLLDQDASAFPAFVKVASRYFRRSPMEFISVIYHLEWDQSRGKSNGKKHRWTAVFCKRLSELATHPLFEKNYKLLVLALQYASMMLKNDRRTWPISLPSRDRFFVVLGQVIKKYKGIDRDPAKIHEEARKRLKDGGYTIPLFSEFMLRLEELRAPTSGSTISNSVVPLVYMVGNDEANLLVQATNMVSTTGMPVFRDAPMYKSYTITRDTRERENPPKRLEQIPYLKRSLIAVWRHREKAKKRAQRLGTDSDQEHEESVDLEVGILRERIKEAEATCTRILREKDSMAAKLDAAETRSTRDGMRIAELEAAEAQGASGAALARIAELEAEIQRLKDNSSTRGSTVHSRSFGDDGFGDGFDFSDPVLGGDNTGHSSVGETPGNPTSHVGRSSDDPGPRPAVDFLSGRY</sequence>
<proteinExistence type="predicted"/>
<feature type="compositionally biased region" description="Basic residues" evidence="1">
    <location>
        <begin position="36"/>
        <end position="55"/>
    </location>
</feature>
<organism evidence="2 3">
    <name type="scientific">Colletotrichum simmondsii</name>
    <dbReference type="NCBI Taxonomy" id="703756"/>
    <lineage>
        <taxon>Eukaryota</taxon>
        <taxon>Fungi</taxon>
        <taxon>Dikarya</taxon>
        <taxon>Ascomycota</taxon>
        <taxon>Pezizomycotina</taxon>
        <taxon>Sordariomycetes</taxon>
        <taxon>Hypocreomycetidae</taxon>
        <taxon>Glomerellales</taxon>
        <taxon>Glomerellaceae</taxon>
        <taxon>Colletotrichum</taxon>
        <taxon>Colletotrichum acutatum species complex</taxon>
    </lineage>
</organism>
<keyword evidence="3" id="KW-1185">Reference proteome</keyword>
<dbReference type="Proteomes" id="UP000070328">
    <property type="component" value="Unassembled WGS sequence"/>
</dbReference>
<reference evidence="2 3" key="1">
    <citation type="submission" date="2014-02" db="EMBL/GenBank/DDBJ databases">
        <title>The genome sequence of Colletotrichum simmondsii CBS122122.</title>
        <authorList>
            <person name="Baroncelli R."/>
            <person name="Thon M.R."/>
        </authorList>
    </citation>
    <scope>NUCLEOTIDE SEQUENCE [LARGE SCALE GENOMIC DNA]</scope>
    <source>
        <strain evidence="2 3">CBS122122</strain>
    </source>
</reference>
<gene>
    <name evidence="2" type="ORF">CSIM01_10480</name>
</gene>
<feature type="region of interest" description="Disordered" evidence="1">
    <location>
        <begin position="522"/>
        <end position="593"/>
    </location>
</feature>
<feature type="compositionally biased region" description="Basic and acidic residues" evidence="1">
    <location>
        <begin position="1"/>
        <end position="11"/>
    </location>
</feature>
<dbReference type="EMBL" id="JFBX01000470">
    <property type="protein sequence ID" value="KXH38165.1"/>
    <property type="molecule type" value="Genomic_DNA"/>
</dbReference>
<feature type="compositionally biased region" description="Polar residues" evidence="1">
    <location>
        <begin position="557"/>
        <end position="574"/>
    </location>
</feature>
<feature type="region of interest" description="Disordered" evidence="1">
    <location>
        <begin position="1"/>
        <end position="105"/>
    </location>
</feature>
<feature type="compositionally biased region" description="Low complexity" evidence="1">
    <location>
        <begin position="83"/>
        <end position="92"/>
    </location>
</feature>
<dbReference type="OrthoDB" id="10658192at2759"/>
<evidence type="ECO:0000313" key="2">
    <source>
        <dbReference type="EMBL" id="KXH38165.1"/>
    </source>
</evidence>